<evidence type="ECO:0000313" key="3">
    <source>
        <dbReference type="EMBL" id="XCH71838.1"/>
    </source>
</evidence>
<dbReference type="RefSeq" id="WP_350930689.1">
    <property type="nucleotide sequence ID" value="NZ_CP157762.1"/>
</dbReference>
<gene>
    <name evidence="3" type="ORF">ABUL08_15865</name>
    <name evidence="2" type="ORF">VK199_15800</name>
</gene>
<sequence length="293" mass="32134">MTVEAISQFTSDRARTRFLAAYERVRHRRWPADAVAADLPTSFGTTRVYRWGEGDDLPFVLLPGAGGNALSWHPHLRRLGRDRPVIAVEPVGEPGCSVQSRPLDGAEDWTRWLDEVLAGLAVDRVHLVGCSFGGWVALRYALHAPGRVASTVLLDPAGFGRVGGRFLAWVLLSGLAGLAPAPVRHLAARVLRNATLRDDDLMELLRASFGFRRRHPVPPAVTDDDVRRLDVPVLVLLGERSQLYDAPTLAAHLAAQNPAIQVELVPEAGHDLPLSHPTLITTHTNHFTARRQC</sequence>
<dbReference type="GO" id="GO:0016020">
    <property type="term" value="C:membrane"/>
    <property type="evidence" value="ECO:0007669"/>
    <property type="project" value="TreeGrafter"/>
</dbReference>
<dbReference type="Gene3D" id="3.40.50.1820">
    <property type="entry name" value="alpha/beta hydrolase"/>
    <property type="match status" value="1"/>
</dbReference>
<dbReference type="GO" id="GO:0016787">
    <property type="term" value="F:hydrolase activity"/>
    <property type="evidence" value="ECO:0007669"/>
    <property type="project" value="UniProtKB-KW"/>
</dbReference>
<dbReference type="EMBL" id="CP159342">
    <property type="protein sequence ID" value="XCH71838.1"/>
    <property type="molecule type" value="Genomic_DNA"/>
</dbReference>
<protein>
    <submittedName>
        <fullName evidence="3">Alpha/beta fold hydrolase</fullName>
    </submittedName>
</protein>
<dbReference type="InterPro" id="IPR000073">
    <property type="entry name" value="AB_hydrolase_1"/>
</dbReference>
<organism evidence="3">
    <name type="scientific">Micromonospora sp. CCTCC AA 2012012</name>
    <dbReference type="NCBI Taxonomy" id="3111921"/>
    <lineage>
        <taxon>Bacteria</taxon>
        <taxon>Bacillati</taxon>
        <taxon>Actinomycetota</taxon>
        <taxon>Actinomycetes</taxon>
        <taxon>Micromonosporales</taxon>
        <taxon>Micromonosporaceae</taxon>
        <taxon>Micromonospora</taxon>
    </lineage>
</organism>
<name>A0AAU8H8N6_9ACTN</name>
<dbReference type="Pfam" id="PF12697">
    <property type="entry name" value="Abhydrolase_6"/>
    <property type="match status" value="1"/>
</dbReference>
<dbReference type="PANTHER" id="PTHR43798:SF33">
    <property type="entry name" value="HYDROLASE, PUTATIVE (AFU_ORTHOLOGUE AFUA_2G14860)-RELATED"/>
    <property type="match status" value="1"/>
</dbReference>
<dbReference type="PANTHER" id="PTHR43798">
    <property type="entry name" value="MONOACYLGLYCEROL LIPASE"/>
    <property type="match status" value="1"/>
</dbReference>
<accession>A0AAU8H8N6</accession>
<dbReference type="AlphaFoldDB" id="A0AAU8H8N6"/>
<dbReference type="SUPFAM" id="SSF53474">
    <property type="entry name" value="alpha/beta-Hydrolases"/>
    <property type="match status" value="1"/>
</dbReference>
<dbReference type="InterPro" id="IPR029058">
    <property type="entry name" value="AB_hydrolase_fold"/>
</dbReference>
<dbReference type="InterPro" id="IPR050266">
    <property type="entry name" value="AB_hydrolase_sf"/>
</dbReference>
<evidence type="ECO:0000313" key="2">
    <source>
        <dbReference type="EMBL" id="XBP91140.1"/>
    </source>
</evidence>
<evidence type="ECO:0000259" key="1">
    <source>
        <dbReference type="Pfam" id="PF12697"/>
    </source>
</evidence>
<reference evidence="3" key="2">
    <citation type="submission" date="2024-06" db="EMBL/GenBank/DDBJ databases">
        <title>Micromonospora mangrovi CCTCC AA 2012012 genome sequences.</title>
        <authorList>
            <person name="Gao J."/>
        </authorList>
    </citation>
    <scope>NUCLEOTIDE SEQUENCE</scope>
    <source>
        <strain evidence="3">CCTCC AA 2012012</strain>
    </source>
</reference>
<dbReference type="EMBL" id="CP157762">
    <property type="protein sequence ID" value="XBP91140.1"/>
    <property type="molecule type" value="Genomic_DNA"/>
</dbReference>
<proteinExistence type="predicted"/>
<keyword evidence="3" id="KW-0378">Hydrolase</keyword>
<reference evidence="2" key="1">
    <citation type="submission" date="2024-01" db="EMBL/GenBank/DDBJ databases">
        <title>The genome sequence of Micromonospora mangrovi CCTCC AA 2012012.</title>
        <authorList>
            <person name="Gao J."/>
        </authorList>
    </citation>
    <scope>NUCLEOTIDE SEQUENCE</scope>
    <source>
        <strain evidence="2">CCTCC AA 2012012</strain>
    </source>
</reference>
<feature type="domain" description="AB hydrolase-1" evidence="1">
    <location>
        <begin position="59"/>
        <end position="277"/>
    </location>
</feature>